<name>A0A6A6M7X6_HEVBR</name>
<dbReference type="Proteomes" id="UP000467840">
    <property type="component" value="Chromosome 17"/>
</dbReference>
<feature type="compositionally biased region" description="Polar residues" evidence="1">
    <location>
        <begin position="74"/>
        <end position="95"/>
    </location>
</feature>
<sequence length="139" mass="15944">MLCFPMDNGERDVRKESRIKMQGPIVDDQLKDVEFLPLIVSFDKFMKSFNSKLPIENLLMDIGKTTLNFERMIHNSTQNTSPGKTLSYDTIFSKPNNDDDIELNNYGERDVDNDYGDNEGTNGSSEVKVKKKEKVEKNV</sequence>
<evidence type="ECO:0000313" key="3">
    <source>
        <dbReference type="Proteomes" id="UP000467840"/>
    </source>
</evidence>
<dbReference type="EMBL" id="JAAGAX010000007">
    <property type="protein sequence ID" value="KAF2308366.1"/>
    <property type="molecule type" value="Genomic_DNA"/>
</dbReference>
<keyword evidence="3" id="KW-1185">Reference proteome</keyword>
<evidence type="ECO:0000313" key="2">
    <source>
        <dbReference type="EMBL" id="KAF2308366.1"/>
    </source>
</evidence>
<gene>
    <name evidence="2" type="ORF">GH714_006388</name>
</gene>
<protein>
    <submittedName>
        <fullName evidence="2">Uncharacterized protein</fullName>
    </submittedName>
</protein>
<dbReference type="AlphaFoldDB" id="A0A6A6M7X6"/>
<accession>A0A6A6M7X6</accession>
<evidence type="ECO:0000256" key="1">
    <source>
        <dbReference type="SAM" id="MobiDB-lite"/>
    </source>
</evidence>
<organism evidence="2 3">
    <name type="scientific">Hevea brasiliensis</name>
    <name type="common">Para rubber tree</name>
    <name type="synonym">Siphonia brasiliensis</name>
    <dbReference type="NCBI Taxonomy" id="3981"/>
    <lineage>
        <taxon>Eukaryota</taxon>
        <taxon>Viridiplantae</taxon>
        <taxon>Streptophyta</taxon>
        <taxon>Embryophyta</taxon>
        <taxon>Tracheophyta</taxon>
        <taxon>Spermatophyta</taxon>
        <taxon>Magnoliopsida</taxon>
        <taxon>eudicotyledons</taxon>
        <taxon>Gunneridae</taxon>
        <taxon>Pentapetalae</taxon>
        <taxon>rosids</taxon>
        <taxon>fabids</taxon>
        <taxon>Malpighiales</taxon>
        <taxon>Euphorbiaceae</taxon>
        <taxon>Crotonoideae</taxon>
        <taxon>Micrandreae</taxon>
        <taxon>Hevea</taxon>
    </lineage>
</organism>
<proteinExistence type="predicted"/>
<comment type="caution">
    <text evidence="2">The sequence shown here is derived from an EMBL/GenBank/DDBJ whole genome shotgun (WGS) entry which is preliminary data.</text>
</comment>
<feature type="region of interest" description="Disordered" evidence="1">
    <location>
        <begin position="73"/>
        <end position="139"/>
    </location>
</feature>
<reference evidence="2 3" key="1">
    <citation type="journal article" date="2020" name="Mol. Plant">
        <title>The Chromosome-Based Rubber Tree Genome Provides New Insights into Spurge Genome Evolution and Rubber Biosynthesis.</title>
        <authorList>
            <person name="Liu J."/>
            <person name="Shi C."/>
            <person name="Shi C.C."/>
            <person name="Li W."/>
            <person name="Zhang Q.J."/>
            <person name="Zhang Y."/>
            <person name="Li K."/>
            <person name="Lu H.F."/>
            <person name="Shi C."/>
            <person name="Zhu S.T."/>
            <person name="Xiao Z.Y."/>
            <person name="Nan H."/>
            <person name="Yue Y."/>
            <person name="Zhu X.G."/>
            <person name="Wu Y."/>
            <person name="Hong X.N."/>
            <person name="Fan G.Y."/>
            <person name="Tong Y."/>
            <person name="Zhang D."/>
            <person name="Mao C.L."/>
            <person name="Liu Y.L."/>
            <person name="Hao S.J."/>
            <person name="Liu W.Q."/>
            <person name="Lv M.Q."/>
            <person name="Zhang H.B."/>
            <person name="Liu Y."/>
            <person name="Hu-Tang G.R."/>
            <person name="Wang J.P."/>
            <person name="Wang J.H."/>
            <person name="Sun Y.H."/>
            <person name="Ni S.B."/>
            <person name="Chen W.B."/>
            <person name="Zhang X.C."/>
            <person name="Jiao Y.N."/>
            <person name="Eichler E.E."/>
            <person name="Li G.H."/>
            <person name="Liu X."/>
            <person name="Gao L.Z."/>
        </authorList>
    </citation>
    <scope>NUCLEOTIDE SEQUENCE [LARGE SCALE GENOMIC DNA]</scope>
    <source>
        <strain evidence="3">cv. GT1</strain>
        <tissue evidence="2">Leaf</tissue>
    </source>
</reference>